<accession>A0A222FMK2</accession>
<gene>
    <name evidence="2" type="ORF">CHH28_15540</name>
</gene>
<sequence>MDTIAALVLEGGRAAVELALFILLPIMIVMLSIMRWLEAKGILQRLVALLTPVLTPLGLTGLGVFAFMQVGLVSFAAPMATLALMARNGSSDRHIAATLAMVLAMSQANILFPMATLGLDITTTLVVAAAAGLLAAVLVFYVFGRSLSAHPAAEEFGDDGASDNNASLLDIIRQAGRDAWDISIGALPLLVVALVAVKLFTHTGAVGWMTHGLAPVLLWLGYPIDSLTLIVTKFVAGGTAMMGLAIEQMQQGLLETAALNRLAGLLICPLDVAGVAILASAGKRVMAVAKPAVIAALLAVLARAAVHIVLF</sequence>
<dbReference type="RefSeq" id="WP_094061174.1">
    <property type="nucleotide sequence ID" value="NZ_CP022530.1"/>
</dbReference>
<feature type="transmembrane region" description="Helical" evidence="1">
    <location>
        <begin position="18"/>
        <end position="37"/>
    </location>
</feature>
<organism evidence="2 3">
    <name type="scientific">Bacterioplanes sanyensis</name>
    <dbReference type="NCBI Taxonomy" id="1249553"/>
    <lineage>
        <taxon>Bacteria</taxon>
        <taxon>Pseudomonadati</taxon>
        <taxon>Pseudomonadota</taxon>
        <taxon>Gammaproteobacteria</taxon>
        <taxon>Oceanospirillales</taxon>
        <taxon>Oceanospirillaceae</taxon>
        <taxon>Bacterioplanes</taxon>
    </lineage>
</organism>
<feature type="transmembrane region" description="Helical" evidence="1">
    <location>
        <begin position="179"/>
        <end position="200"/>
    </location>
</feature>
<name>A0A222FMK2_9GAMM</name>
<dbReference type="AlphaFoldDB" id="A0A222FMK2"/>
<reference evidence="2 3" key="1">
    <citation type="submission" date="2017-07" db="EMBL/GenBank/DDBJ databases">
        <title>Annotated genome sequence of Bacterioplanes sanyensis isolated from Red Sea.</title>
        <authorList>
            <person name="Rehman Z.U."/>
        </authorList>
    </citation>
    <scope>NUCLEOTIDE SEQUENCE [LARGE SCALE GENOMIC DNA]</scope>
    <source>
        <strain evidence="2 3">NV9</strain>
    </source>
</reference>
<dbReference type="EMBL" id="CP022530">
    <property type="protein sequence ID" value="ASP40000.1"/>
    <property type="molecule type" value="Genomic_DNA"/>
</dbReference>
<protein>
    <submittedName>
        <fullName evidence="2">Nucleoside recognition family protein</fullName>
    </submittedName>
</protein>
<keyword evidence="1" id="KW-0472">Membrane</keyword>
<feature type="transmembrane region" description="Helical" evidence="1">
    <location>
        <begin position="121"/>
        <end position="143"/>
    </location>
</feature>
<feature type="transmembrane region" description="Helical" evidence="1">
    <location>
        <begin position="57"/>
        <end position="83"/>
    </location>
</feature>
<keyword evidence="1" id="KW-1133">Transmembrane helix</keyword>
<dbReference type="KEGG" id="bsan:CHH28_15540"/>
<dbReference type="Proteomes" id="UP000202440">
    <property type="component" value="Chromosome"/>
</dbReference>
<feature type="transmembrane region" description="Helical" evidence="1">
    <location>
        <begin position="220"/>
        <end position="246"/>
    </location>
</feature>
<feature type="transmembrane region" description="Helical" evidence="1">
    <location>
        <begin position="291"/>
        <end position="310"/>
    </location>
</feature>
<evidence type="ECO:0000313" key="3">
    <source>
        <dbReference type="Proteomes" id="UP000202440"/>
    </source>
</evidence>
<dbReference type="OrthoDB" id="1949361at2"/>
<proteinExistence type="predicted"/>
<evidence type="ECO:0000256" key="1">
    <source>
        <dbReference type="SAM" id="Phobius"/>
    </source>
</evidence>
<keyword evidence="3" id="KW-1185">Reference proteome</keyword>
<evidence type="ECO:0000313" key="2">
    <source>
        <dbReference type="EMBL" id="ASP40000.1"/>
    </source>
</evidence>
<feature type="transmembrane region" description="Helical" evidence="1">
    <location>
        <begin position="258"/>
        <end position="279"/>
    </location>
</feature>
<keyword evidence="1" id="KW-0812">Transmembrane</keyword>